<dbReference type="HOGENOM" id="CLU_3212668_0_0_9"/>
<evidence type="ECO:0000313" key="2">
    <source>
        <dbReference type="EMBL" id="BAD64635.1"/>
    </source>
</evidence>
<name>Q5WG70_SHOC1</name>
<organism evidence="2 3">
    <name type="scientific">Shouchella clausii (strain KSM-K16)</name>
    <name type="common">Alkalihalobacillus clausii</name>
    <dbReference type="NCBI Taxonomy" id="66692"/>
    <lineage>
        <taxon>Bacteria</taxon>
        <taxon>Bacillati</taxon>
        <taxon>Bacillota</taxon>
        <taxon>Bacilli</taxon>
        <taxon>Bacillales</taxon>
        <taxon>Bacillaceae</taxon>
        <taxon>Shouchella</taxon>
    </lineage>
</organism>
<reference evidence="2 3" key="3">
    <citation type="journal article" date="1997" name="Protein Eng.">
        <title>High-resolution crystal structure of M-protease: phylogeny aided analysis of the high-alkaline adaptation mechanism.</title>
        <authorList>
            <person name="Shirai T."/>
            <person name="Suzuki A."/>
            <person name="Yamane T."/>
            <person name="Ashida T."/>
            <person name="Kobayashi T."/>
            <person name="Ito S."/>
        </authorList>
    </citation>
    <scope>NUCLEOTIDE SEQUENCE [LARGE SCALE GENOMIC DNA]</scope>
    <source>
        <strain evidence="2 3">KSM-K16</strain>
    </source>
</reference>
<proteinExistence type="predicted"/>
<dbReference type="Proteomes" id="UP000001168">
    <property type="component" value="Chromosome"/>
</dbReference>
<accession>Q5WG70</accession>
<gene>
    <name evidence="2" type="ordered locus">ABC2100</name>
</gene>
<reference evidence="2 3" key="1">
    <citation type="journal article" date="1994" name="J. Ferment. Bioeng.">
        <title>Molecular cloning and nucleotide sequence of the gene for an alkaline protease from the alkalophilic Bacillus sp. KSM-K16.</title>
        <authorList>
            <person name="Hakamada Y."/>
            <person name="Kobayashi T."/>
            <person name="Hitomi J."/>
            <person name="Kawai S."/>
            <person name="Ito S."/>
        </authorList>
    </citation>
    <scope>NUCLEOTIDE SEQUENCE [LARGE SCALE GENOMIC DNA]</scope>
    <source>
        <strain evidence="2 3">KSM-K16</strain>
    </source>
</reference>
<protein>
    <submittedName>
        <fullName evidence="2">Uncharacterized protein</fullName>
    </submittedName>
</protein>
<dbReference type="RefSeq" id="WP_011246943.1">
    <property type="nucleotide sequence ID" value="NC_006582.1"/>
</dbReference>
<reference evidence="3" key="4">
    <citation type="submission" date="2003-10" db="EMBL/GenBank/DDBJ databases">
        <title>The complete genome sequence of the alkaliphilic Bacillus clausii KSM-K16.</title>
        <authorList>
            <person name="Takaki Y."/>
            <person name="Kageyama Y."/>
            <person name="Shimamura S."/>
            <person name="Suzuki H."/>
            <person name="Nishi S."/>
            <person name="Hatada Y."/>
            <person name="Kawai S."/>
            <person name="Ito S."/>
            <person name="Horikoshi K."/>
        </authorList>
    </citation>
    <scope>NUCLEOTIDE SEQUENCE [LARGE SCALE GENOMIC DNA]</scope>
    <source>
        <strain evidence="3">KSM-K16</strain>
    </source>
</reference>
<evidence type="ECO:0000313" key="3">
    <source>
        <dbReference type="Proteomes" id="UP000001168"/>
    </source>
</evidence>
<feature type="region of interest" description="Disordered" evidence="1">
    <location>
        <begin position="1"/>
        <end position="44"/>
    </location>
</feature>
<reference evidence="2 3" key="5">
    <citation type="journal article" date="2007" name="Extremophiles">
        <title>Intragenomic diversity of the V1 regions of 16S rRNA genes in high-alkaline protease-producing Bacillus clausii spp.</title>
        <authorList>
            <person name="Kageyama Y."/>
            <person name="Takaki Y."/>
            <person name="Shimamura S."/>
            <person name="Nishi S."/>
            <person name="Nogi Y."/>
            <person name="Uchimura K."/>
            <person name="Kobayashi T."/>
            <person name="Hitomi J."/>
            <person name="Ozaki K."/>
            <person name="Kawai S."/>
            <person name="Ito S."/>
            <person name="Horikoshi K."/>
        </authorList>
    </citation>
    <scope>NUCLEOTIDE SEQUENCE [LARGE SCALE GENOMIC DNA]</scope>
    <source>
        <strain evidence="2 3">KSM-K16</strain>
    </source>
</reference>
<dbReference type="KEGG" id="bcl:ABC2100"/>
<dbReference type="EMBL" id="AP006627">
    <property type="protein sequence ID" value="BAD64635.1"/>
    <property type="molecule type" value="Genomic_DNA"/>
</dbReference>
<feature type="compositionally biased region" description="Basic and acidic residues" evidence="1">
    <location>
        <begin position="10"/>
        <end position="22"/>
    </location>
</feature>
<sequence>MNDQKQTNNQEDKGEDIVKRQFNESLHQGTSEDDKQKRKQQKKK</sequence>
<keyword evidence="3" id="KW-1185">Reference proteome</keyword>
<dbReference type="AlphaFoldDB" id="Q5WG70"/>
<reference evidence="2 3" key="2">
    <citation type="journal article" date="1995" name="Appl. Microbiol. Biotechnol.">
        <title>Purification and properties of an alkaline protease from alkalophilic Bacillus sp. KSM-K16.</title>
        <authorList>
            <person name="Kobayashi T."/>
            <person name="Hakamada Y."/>
            <person name="Adachi S."/>
            <person name="Hitomi J."/>
            <person name="Yoshimatsu T."/>
            <person name="Koike K."/>
            <person name="Kawai S."/>
            <person name="Ito S."/>
        </authorList>
    </citation>
    <scope>NUCLEOTIDE SEQUENCE [LARGE SCALE GENOMIC DNA]</scope>
    <source>
        <strain evidence="2 3">KSM-K16</strain>
    </source>
</reference>
<dbReference type="STRING" id="66692.ABC2100"/>
<evidence type="ECO:0000256" key="1">
    <source>
        <dbReference type="SAM" id="MobiDB-lite"/>
    </source>
</evidence>